<evidence type="ECO:0000313" key="1">
    <source>
        <dbReference type="EMBL" id="SCM78731.1"/>
    </source>
</evidence>
<organism evidence="1">
    <name type="scientific">uncultured Sporomusa sp</name>
    <dbReference type="NCBI Taxonomy" id="307249"/>
    <lineage>
        <taxon>Bacteria</taxon>
        <taxon>Bacillati</taxon>
        <taxon>Bacillota</taxon>
        <taxon>Negativicutes</taxon>
        <taxon>Selenomonadales</taxon>
        <taxon>Sporomusaceae</taxon>
        <taxon>Sporomusa</taxon>
        <taxon>environmental samples</taxon>
    </lineage>
</organism>
<dbReference type="AlphaFoldDB" id="A0A212LMI6"/>
<dbReference type="InterPro" id="IPR010106">
    <property type="entry name" value="RpnA"/>
</dbReference>
<dbReference type="PANTHER" id="PTHR41317">
    <property type="entry name" value="PD-(D_E)XK NUCLEASE FAMILY TRANSPOSASE"/>
    <property type="match status" value="1"/>
</dbReference>
<dbReference type="Pfam" id="PF12784">
    <property type="entry name" value="PDDEXK_2"/>
    <property type="match status" value="1"/>
</dbReference>
<dbReference type="PANTHER" id="PTHR41317:SF1">
    <property type="entry name" value="PD-(D_E)XK NUCLEASE FAMILY TRANSPOSASE"/>
    <property type="match status" value="1"/>
</dbReference>
<name>A0A212LMI6_9FIRM</name>
<proteinExistence type="predicted"/>
<protein>
    <recommendedName>
        <fullName evidence="2">PD-(D/E)XK nuclease family transposase</fullName>
    </recommendedName>
</protein>
<dbReference type="NCBIfam" id="TIGR01784">
    <property type="entry name" value="T_den_put_tspse"/>
    <property type="match status" value="1"/>
</dbReference>
<evidence type="ECO:0008006" key="2">
    <source>
        <dbReference type="Google" id="ProtNLM"/>
    </source>
</evidence>
<dbReference type="RefSeq" id="WP_288183228.1">
    <property type="nucleotide sequence ID" value="NZ_LT608335.1"/>
</dbReference>
<dbReference type="EMBL" id="FMJE01000002">
    <property type="protein sequence ID" value="SCM78731.1"/>
    <property type="molecule type" value="Genomic_DNA"/>
</dbReference>
<accession>A0A212LMI6</accession>
<sequence>MIRSVNRMNDYVFKRIFGSEENKDILLNFLNAVLKSRSGQELTGIELLDREIDADFLGDKYARLDILGRTATGTIINIEIQIVNQYNIEKRTLFYWAKLYQGQLQSGQNHALLKKTVTINVLKFSCLPDKERYHHTFHIREDDTHQVLNDDLEIHFLELPKLLCRTASPQTRLEKWLLYLSNAEGEEMEEIAMSEPMIRKALTYEQIFTKSAQERRRYELREKAIMEEQTLLHGARAEGAKKTISTILEMKFGAQAATLFPFLDTITDLDALDRITRQLLTANTPEEASIILQK</sequence>
<gene>
    <name evidence="1" type="ORF">KL86SPO_20211</name>
</gene>
<reference evidence="1" key="1">
    <citation type="submission" date="2016-08" db="EMBL/GenBank/DDBJ databases">
        <authorList>
            <person name="Seilhamer J.J."/>
        </authorList>
    </citation>
    <scope>NUCLEOTIDE SEQUENCE</scope>
    <source>
        <strain evidence="1">86</strain>
    </source>
</reference>